<dbReference type="Pfam" id="PF09084">
    <property type="entry name" value="NMT1"/>
    <property type="match status" value="1"/>
</dbReference>
<dbReference type="PANTHER" id="PTHR30024">
    <property type="entry name" value="ALIPHATIC SULFONATES-BINDING PROTEIN-RELATED"/>
    <property type="match status" value="1"/>
</dbReference>
<evidence type="ECO:0000313" key="7">
    <source>
        <dbReference type="Proteomes" id="UP000256269"/>
    </source>
</evidence>
<dbReference type="Gene3D" id="3.40.190.10">
    <property type="entry name" value="Periplasmic binding protein-like II"/>
    <property type="match status" value="2"/>
</dbReference>
<evidence type="ECO:0000256" key="2">
    <source>
        <dbReference type="ARBA" id="ARBA00010742"/>
    </source>
</evidence>
<evidence type="ECO:0000256" key="3">
    <source>
        <dbReference type="ARBA" id="ARBA00022729"/>
    </source>
</evidence>
<comment type="caution">
    <text evidence="6">The sequence shown here is derived from an EMBL/GenBank/DDBJ whole genome shotgun (WGS) entry which is preliminary data.</text>
</comment>
<comment type="subcellular location">
    <subcellularLocation>
        <location evidence="1">Periplasm</location>
    </subcellularLocation>
</comment>
<dbReference type="PANTHER" id="PTHR30024:SF47">
    <property type="entry name" value="TAURINE-BINDING PERIPLASMIC PROTEIN"/>
    <property type="match status" value="1"/>
</dbReference>
<feature type="domain" description="Solute-binding protein family 3/N-terminal" evidence="5">
    <location>
        <begin position="46"/>
        <end position="265"/>
    </location>
</feature>
<dbReference type="OrthoDB" id="8892982at2"/>
<evidence type="ECO:0000256" key="4">
    <source>
        <dbReference type="SAM" id="SignalP"/>
    </source>
</evidence>
<dbReference type="Proteomes" id="UP000256269">
    <property type="component" value="Unassembled WGS sequence"/>
</dbReference>
<dbReference type="InterPro" id="IPR015168">
    <property type="entry name" value="SsuA/THI5"/>
</dbReference>
<dbReference type="SUPFAM" id="SSF53850">
    <property type="entry name" value="Periplasmic binding protein-like II"/>
    <property type="match status" value="1"/>
</dbReference>
<feature type="signal peptide" evidence="4">
    <location>
        <begin position="1"/>
        <end position="22"/>
    </location>
</feature>
<organism evidence="6 7">
    <name type="scientific">Kutzneria buriramensis</name>
    <dbReference type="NCBI Taxonomy" id="1045776"/>
    <lineage>
        <taxon>Bacteria</taxon>
        <taxon>Bacillati</taxon>
        <taxon>Actinomycetota</taxon>
        <taxon>Actinomycetes</taxon>
        <taxon>Pseudonocardiales</taxon>
        <taxon>Pseudonocardiaceae</taxon>
        <taxon>Kutzneria</taxon>
    </lineage>
</organism>
<accession>A0A3E0GYS8</accession>
<dbReference type="RefSeq" id="WP_116180600.1">
    <property type="nucleotide sequence ID" value="NZ_CP144375.1"/>
</dbReference>
<keyword evidence="7" id="KW-1185">Reference proteome</keyword>
<feature type="chain" id="PRO_5039538359" evidence="4">
    <location>
        <begin position="23"/>
        <end position="329"/>
    </location>
</feature>
<gene>
    <name evidence="6" type="ORF">BCF44_1214</name>
</gene>
<dbReference type="AlphaFoldDB" id="A0A3E0GYS8"/>
<evidence type="ECO:0000259" key="5">
    <source>
        <dbReference type="SMART" id="SM00062"/>
    </source>
</evidence>
<dbReference type="GO" id="GO:0042597">
    <property type="term" value="C:periplasmic space"/>
    <property type="evidence" value="ECO:0007669"/>
    <property type="project" value="UniProtKB-SubCell"/>
</dbReference>
<proteinExistence type="inferred from homology"/>
<reference evidence="6 7" key="1">
    <citation type="submission" date="2018-08" db="EMBL/GenBank/DDBJ databases">
        <title>Genomic Encyclopedia of Archaeal and Bacterial Type Strains, Phase II (KMG-II): from individual species to whole genera.</title>
        <authorList>
            <person name="Goeker M."/>
        </authorList>
    </citation>
    <scope>NUCLEOTIDE SEQUENCE [LARGE SCALE GENOMIC DNA]</scope>
    <source>
        <strain evidence="6 7">DSM 45791</strain>
    </source>
</reference>
<name>A0A3E0GYS8_9PSEU</name>
<dbReference type="GO" id="GO:0042918">
    <property type="term" value="P:alkanesulfonate transmembrane transport"/>
    <property type="evidence" value="ECO:0007669"/>
    <property type="project" value="TreeGrafter"/>
</dbReference>
<keyword evidence="3 4" id="KW-0732">Signal</keyword>
<dbReference type="PROSITE" id="PS51257">
    <property type="entry name" value="PROKAR_LIPOPROTEIN"/>
    <property type="match status" value="1"/>
</dbReference>
<dbReference type="SMART" id="SM00062">
    <property type="entry name" value="PBPb"/>
    <property type="match status" value="1"/>
</dbReference>
<dbReference type="InterPro" id="IPR001638">
    <property type="entry name" value="Solute-binding_3/MltF_N"/>
</dbReference>
<dbReference type="EMBL" id="QUNO01000021">
    <property type="protein sequence ID" value="REH32458.1"/>
    <property type="molecule type" value="Genomic_DNA"/>
</dbReference>
<protein>
    <submittedName>
        <fullName evidence="6">NitT/TauT family transport system substrate-binding protein</fullName>
    </submittedName>
</protein>
<comment type="similarity">
    <text evidence="2">Belongs to the bacterial solute-binding protein SsuA/TauA family.</text>
</comment>
<evidence type="ECO:0000313" key="6">
    <source>
        <dbReference type="EMBL" id="REH32458.1"/>
    </source>
</evidence>
<evidence type="ECO:0000256" key="1">
    <source>
        <dbReference type="ARBA" id="ARBA00004418"/>
    </source>
</evidence>
<sequence>MATRARRVAAAALVVSVMTVFAGGCSLLNGGGADNAAPPPGHTGINVGILATVDDAPVKLAQAKGYFAEQGLNANIRVYPSVNQTMPALQSGEIDVALMNYVSYFQAQAAKTLDAKVVSDAYQGTPDSLALLAKPDSGIRTPKDLAGKKVSVHAKGNIVELLIKAVLQDNGVDPNSVSYLEVKFPQIPAAVANGQLDAGVDLEPYITQAEQQYGLQPTFKIVAGATDNIPLSGYIATSKFITAHADAVAAFQKAMVKAQKAATDRTAISSVLPDLTGVDKQTSSLLKLGQYPTSVDATRLQRVVTLMKTYGYLQQSMDVSGLVVPTPTS</sequence>